<dbReference type="Proteomes" id="UP000602653">
    <property type="component" value="Chromosome"/>
</dbReference>
<evidence type="ECO:0000313" key="3">
    <source>
        <dbReference type="Proteomes" id="UP000602653"/>
    </source>
</evidence>
<dbReference type="PROSITE" id="PS50943">
    <property type="entry name" value="HTH_CROC1"/>
    <property type="match status" value="1"/>
</dbReference>
<dbReference type="InterPro" id="IPR010982">
    <property type="entry name" value="Lambda_DNA-bd_dom_sf"/>
</dbReference>
<dbReference type="EMBL" id="CP070228">
    <property type="protein sequence ID" value="QRV02292.1"/>
    <property type="molecule type" value="Genomic_DNA"/>
</dbReference>
<keyword evidence="3" id="KW-1185">Reference proteome</keyword>
<dbReference type="InterPro" id="IPR001387">
    <property type="entry name" value="Cro/C1-type_HTH"/>
</dbReference>
<proteinExistence type="predicted"/>
<protein>
    <submittedName>
        <fullName evidence="2">Helix-turn-helix transcriptional regulator</fullName>
    </submittedName>
</protein>
<dbReference type="Gene3D" id="1.10.260.40">
    <property type="entry name" value="lambda repressor-like DNA-binding domains"/>
    <property type="match status" value="1"/>
</dbReference>
<evidence type="ECO:0000313" key="2">
    <source>
        <dbReference type="EMBL" id="QRV02292.1"/>
    </source>
</evidence>
<dbReference type="RefSeq" id="WP_204424652.1">
    <property type="nucleotide sequence ID" value="NZ_CP070228.1"/>
</dbReference>
<organism evidence="2 3">
    <name type="scientific">Arcanobacterium phocisimile</name>
    <dbReference type="NCBI Taxonomy" id="1302235"/>
    <lineage>
        <taxon>Bacteria</taxon>
        <taxon>Bacillati</taxon>
        <taxon>Actinomycetota</taxon>
        <taxon>Actinomycetes</taxon>
        <taxon>Actinomycetales</taxon>
        <taxon>Actinomycetaceae</taxon>
        <taxon>Arcanobacterium</taxon>
    </lineage>
</organism>
<gene>
    <name evidence="2" type="ORF">JTE88_00575</name>
</gene>
<accession>A0ABX7IHK0</accession>
<reference evidence="2 3" key="1">
    <citation type="submission" date="2021-02" db="EMBL/GenBank/DDBJ databases">
        <title>Complete Genome Sequence of Arcanobacterium phocisimile strain DSM 26142T from a harbour seal.</title>
        <authorList>
            <person name="Borowiak M."/>
            <person name="Alssahen M."/>
            <person name="Malorny B."/>
            <person name="Laemmler C."/>
            <person name="Siebert U."/>
            <person name="Ploetz M."/>
            <person name="Abdulmawjood A."/>
        </authorList>
    </citation>
    <scope>NUCLEOTIDE SEQUENCE [LARGE SCALE GENOMIC DNA]</scope>
    <source>
        <strain evidence="2 3">DSM 26142</strain>
    </source>
</reference>
<dbReference type="SMART" id="SM00530">
    <property type="entry name" value="HTH_XRE"/>
    <property type="match status" value="1"/>
</dbReference>
<sequence length="121" mass="14336">MLNRERRESIRKRREQNKRDRQLISDLVEMRKKLGIEQVEIAQKMSVSQSTISRFESGQINPTQQTIRRYARIVGVSIEYRLVPDVEIRHVVQNVAVYQEIPYPQYGDTDFTVHYSDKVQA</sequence>
<dbReference type="Pfam" id="PF01381">
    <property type="entry name" value="HTH_3"/>
    <property type="match status" value="1"/>
</dbReference>
<dbReference type="SUPFAM" id="SSF47413">
    <property type="entry name" value="lambda repressor-like DNA-binding domains"/>
    <property type="match status" value="1"/>
</dbReference>
<dbReference type="CDD" id="cd00093">
    <property type="entry name" value="HTH_XRE"/>
    <property type="match status" value="1"/>
</dbReference>
<evidence type="ECO:0000259" key="1">
    <source>
        <dbReference type="PROSITE" id="PS50943"/>
    </source>
</evidence>
<name>A0ABX7IHK0_9ACTO</name>
<feature type="domain" description="HTH cro/C1-type" evidence="1">
    <location>
        <begin position="27"/>
        <end position="81"/>
    </location>
</feature>